<keyword evidence="5 6" id="KW-0472">Membrane</keyword>
<keyword evidence="2 6" id="KW-1003">Cell membrane</keyword>
<dbReference type="AlphaFoldDB" id="A6EUP9"/>
<comment type="caution">
    <text evidence="8">The sequence shown here is derived from an EMBL/GenBank/DDBJ whole genome shotgun (WGS) entry which is preliminary data.</text>
</comment>
<evidence type="ECO:0000259" key="7">
    <source>
        <dbReference type="Pfam" id="PF09335"/>
    </source>
</evidence>
<evidence type="ECO:0000256" key="3">
    <source>
        <dbReference type="ARBA" id="ARBA00022692"/>
    </source>
</evidence>
<feature type="transmembrane region" description="Helical" evidence="6">
    <location>
        <begin position="153"/>
        <end position="176"/>
    </location>
</feature>
<protein>
    <recommendedName>
        <fullName evidence="6">TVP38/TMEM64 family membrane protein</fullName>
    </recommendedName>
</protein>
<feature type="transmembrane region" description="Helical" evidence="6">
    <location>
        <begin position="27"/>
        <end position="45"/>
    </location>
</feature>
<evidence type="ECO:0000313" key="9">
    <source>
        <dbReference type="Proteomes" id="UP000005856"/>
    </source>
</evidence>
<dbReference type="PANTHER" id="PTHR12677">
    <property type="entry name" value="GOLGI APPARATUS MEMBRANE PROTEIN TVP38-RELATED"/>
    <property type="match status" value="1"/>
</dbReference>
<dbReference type="eggNOG" id="COG0398">
    <property type="taxonomic scope" value="Bacteria"/>
</dbReference>
<dbReference type="Proteomes" id="UP000005856">
    <property type="component" value="Unassembled WGS sequence"/>
</dbReference>
<feature type="domain" description="VTT" evidence="7">
    <location>
        <begin position="87"/>
        <end position="205"/>
    </location>
</feature>
<comment type="similarity">
    <text evidence="6">Belongs to the TVP38/TMEM64 family.</text>
</comment>
<feature type="transmembrane region" description="Helical" evidence="6">
    <location>
        <begin position="215"/>
        <end position="237"/>
    </location>
</feature>
<keyword evidence="3 6" id="KW-0812">Transmembrane</keyword>
<keyword evidence="9" id="KW-1185">Reference proteome</keyword>
<dbReference type="InterPro" id="IPR015414">
    <property type="entry name" value="TMEM64"/>
</dbReference>
<dbReference type="InterPro" id="IPR032816">
    <property type="entry name" value="VTT_dom"/>
</dbReference>
<feature type="transmembrane region" description="Helical" evidence="6">
    <location>
        <begin position="66"/>
        <end position="87"/>
    </location>
</feature>
<evidence type="ECO:0000256" key="1">
    <source>
        <dbReference type="ARBA" id="ARBA00004651"/>
    </source>
</evidence>
<gene>
    <name evidence="8" type="ORF">MDG893_10121</name>
</gene>
<organism evidence="8 9">
    <name type="scientific">Marinobacter algicola DG893</name>
    <dbReference type="NCBI Taxonomy" id="443152"/>
    <lineage>
        <taxon>Bacteria</taxon>
        <taxon>Pseudomonadati</taxon>
        <taxon>Pseudomonadota</taxon>
        <taxon>Gammaproteobacteria</taxon>
        <taxon>Pseudomonadales</taxon>
        <taxon>Marinobacteraceae</taxon>
        <taxon>Marinobacter</taxon>
    </lineage>
</organism>
<proteinExistence type="inferred from homology"/>
<accession>A6EUP9</accession>
<evidence type="ECO:0000256" key="5">
    <source>
        <dbReference type="ARBA" id="ARBA00023136"/>
    </source>
</evidence>
<keyword evidence="4 6" id="KW-1133">Transmembrane helix</keyword>
<name>A6EUP9_9GAMM</name>
<evidence type="ECO:0000256" key="4">
    <source>
        <dbReference type="ARBA" id="ARBA00022989"/>
    </source>
</evidence>
<dbReference type="Pfam" id="PF09335">
    <property type="entry name" value="VTT_dom"/>
    <property type="match status" value="1"/>
</dbReference>
<feature type="transmembrane region" description="Helical" evidence="6">
    <location>
        <begin position="182"/>
        <end position="208"/>
    </location>
</feature>
<dbReference type="GO" id="GO:0005886">
    <property type="term" value="C:plasma membrane"/>
    <property type="evidence" value="ECO:0007669"/>
    <property type="project" value="UniProtKB-SubCell"/>
</dbReference>
<sequence>MNTTLAHEMYRDPTASTGKRLKAKAKVAGVLLLLVVLAATYWVMLETGALATVTNKVALREWIDQLGYWGPVGIIGLMIMAIVLSPIPSAPIAMVAGAVYGSLWGTVIVVVGAEAGALIAFTIARSLGYDVIHRWSRVRPMLSWLGKERSQSALMLAIFASRLVPFISFDAVSYAAGLTPLAFWRFVVATLAGVIPTAYLITAFGGLLMASESGLMTIMLILVSGITLSPVVAKLFFSRRSVLKRALEQ</sequence>
<evidence type="ECO:0000256" key="2">
    <source>
        <dbReference type="ARBA" id="ARBA00022475"/>
    </source>
</evidence>
<dbReference type="STRING" id="443152.MDG893_10121"/>
<comment type="subcellular location">
    <subcellularLocation>
        <location evidence="1 6">Cell membrane</location>
        <topology evidence="1 6">Multi-pass membrane protein</topology>
    </subcellularLocation>
</comment>
<dbReference type="RefSeq" id="WP_007151750.1">
    <property type="nucleotide sequence ID" value="NZ_ABCP01000001.1"/>
</dbReference>
<evidence type="ECO:0000313" key="8">
    <source>
        <dbReference type="EMBL" id="EDM49548.1"/>
    </source>
</evidence>
<dbReference type="EMBL" id="ABCP01000001">
    <property type="protein sequence ID" value="EDM49548.1"/>
    <property type="molecule type" value="Genomic_DNA"/>
</dbReference>
<dbReference type="OrthoDB" id="9812980at2"/>
<evidence type="ECO:0000256" key="6">
    <source>
        <dbReference type="RuleBase" id="RU366058"/>
    </source>
</evidence>
<reference evidence="8 9" key="1">
    <citation type="submission" date="2007-06" db="EMBL/GenBank/DDBJ databases">
        <authorList>
            <person name="Green D."/>
            <person name="Ferriera S."/>
            <person name="Johnson J."/>
            <person name="Kravitz S."/>
            <person name="Beeson K."/>
            <person name="Sutton G."/>
            <person name="Rogers Y.-H."/>
            <person name="Friedman R."/>
            <person name="Frazier M."/>
            <person name="Venter J.C."/>
        </authorList>
    </citation>
    <scope>NUCLEOTIDE SEQUENCE [LARGE SCALE GENOMIC DNA]</scope>
    <source>
        <strain evidence="8 9">DG893</strain>
    </source>
</reference>
<feature type="transmembrane region" description="Helical" evidence="6">
    <location>
        <begin position="107"/>
        <end position="132"/>
    </location>
</feature>
<dbReference type="PANTHER" id="PTHR12677:SF59">
    <property type="entry name" value="GOLGI APPARATUS MEMBRANE PROTEIN TVP38-RELATED"/>
    <property type="match status" value="1"/>
</dbReference>